<dbReference type="Proteomes" id="UP000282759">
    <property type="component" value="Unassembled WGS sequence"/>
</dbReference>
<keyword evidence="3" id="KW-1185">Reference proteome</keyword>
<evidence type="ECO:0000313" key="3">
    <source>
        <dbReference type="Proteomes" id="UP000282759"/>
    </source>
</evidence>
<name>A0A3S2V8K0_9SPHI</name>
<reference evidence="2 3" key="1">
    <citation type="submission" date="2019-01" db="EMBL/GenBank/DDBJ databases">
        <authorList>
            <person name="Chen W.-M."/>
        </authorList>
    </citation>
    <scope>NUCLEOTIDE SEQUENCE [LARGE SCALE GENOMIC DNA]</scope>
    <source>
        <strain evidence="2 3">YBJ-36</strain>
    </source>
</reference>
<evidence type="ECO:0000313" key="2">
    <source>
        <dbReference type="EMBL" id="RVU01268.1"/>
    </source>
</evidence>
<accession>A0A3S2V8K0</accession>
<feature type="domain" description="Shedu protein SduA C-terminal" evidence="1">
    <location>
        <begin position="164"/>
        <end position="312"/>
    </location>
</feature>
<dbReference type="EMBL" id="SACK01000002">
    <property type="protein sequence ID" value="RVU01268.1"/>
    <property type="molecule type" value="Genomic_DNA"/>
</dbReference>
<evidence type="ECO:0000259" key="1">
    <source>
        <dbReference type="Pfam" id="PF14082"/>
    </source>
</evidence>
<dbReference type="Pfam" id="PF14082">
    <property type="entry name" value="SduA_C"/>
    <property type="match status" value="1"/>
</dbReference>
<dbReference type="OrthoDB" id="784881at2"/>
<protein>
    <submittedName>
        <fullName evidence="2">DUF4263 domain-containing protein</fullName>
    </submittedName>
</protein>
<sequence length="321" mass="37764">MQEVKVSPKGIKYVHKVLLDKPKTITRVGFWGIPRSENTEVTLKIGRYKKPSLMSFEDESLESLVPKSELTLTAEEFHALIDFLKETYEPFRQGAKKFISIDETFNDRHLECLEEIFSHGNQQEIVDFLVDHNVVPEEFVIALKQTDKIRAVSQYQDMLNDSLNEHEWQRWFEKNSWVLGTEFVKILDERRIDSANISDFLMKAYDGFVDIVEIKRPQGSSQFWHDKLDHDNYVPHNDLVKAITQCSNYIYEIERESNSIKFLERADNTPLVKPRCILIFGRSNDWNKKQMQAYRILCSAYHNITILTYDHVLARAQRLIE</sequence>
<organism evidence="2 3">
    <name type="scientific">Mucilaginibacter limnophilus</name>
    <dbReference type="NCBI Taxonomy" id="1932778"/>
    <lineage>
        <taxon>Bacteria</taxon>
        <taxon>Pseudomonadati</taxon>
        <taxon>Bacteroidota</taxon>
        <taxon>Sphingobacteriia</taxon>
        <taxon>Sphingobacteriales</taxon>
        <taxon>Sphingobacteriaceae</taxon>
        <taxon>Mucilaginibacter</taxon>
    </lineage>
</organism>
<comment type="caution">
    <text evidence="2">The sequence shown here is derived from an EMBL/GenBank/DDBJ whole genome shotgun (WGS) entry which is preliminary data.</text>
</comment>
<dbReference type="AlphaFoldDB" id="A0A3S2V8K0"/>
<dbReference type="RefSeq" id="WP_127703643.1">
    <property type="nucleotide sequence ID" value="NZ_SACK01000002.1"/>
</dbReference>
<proteinExistence type="predicted"/>
<gene>
    <name evidence="2" type="ORF">EOD41_04690</name>
</gene>
<dbReference type="InterPro" id="IPR025359">
    <property type="entry name" value="SduA_C"/>
</dbReference>